<organism evidence="1 2">
    <name type="scientific">Lucilia cuprina</name>
    <name type="common">Green bottle fly</name>
    <name type="synonym">Australian sheep blowfly</name>
    <dbReference type="NCBI Taxonomy" id="7375"/>
    <lineage>
        <taxon>Eukaryota</taxon>
        <taxon>Metazoa</taxon>
        <taxon>Ecdysozoa</taxon>
        <taxon>Arthropoda</taxon>
        <taxon>Hexapoda</taxon>
        <taxon>Insecta</taxon>
        <taxon>Pterygota</taxon>
        <taxon>Neoptera</taxon>
        <taxon>Endopterygota</taxon>
        <taxon>Diptera</taxon>
        <taxon>Brachycera</taxon>
        <taxon>Muscomorpha</taxon>
        <taxon>Oestroidea</taxon>
        <taxon>Calliphoridae</taxon>
        <taxon>Luciliinae</taxon>
        <taxon>Lucilia</taxon>
    </lineage>
</organism>
<keyword evidence="2" id="KW-1185">Reference proteome</keyword>
<dbReference type="Proteomes" id="UP000037069">
    <property type="component" value="Unassembled WGS sequence"/>
</dbReference>
<dbReference type="AlphaFoldDB" id="A0A0L0BZ11"/>
<evidence type="ECO:0000313" key="2">
    <source>
        <dbReference type="Proteomes" id="UP000037069"/>
    </source>
</evidence>
<protein>
    <submittedName>
        <fullName evidence="1">Uncharacterized protein</fullName>
    </submittedName>
</protein>
<name>A0A0L0BZ11_LUCCU</name>
<gene>
    <name evidence="1" type="ORF">FF38_09008</name>
</gene>
<reference evidence="1 2" key="1">
    <citation type="journal article" date="2015" name="Nat. Commun.">
        <title>Lucilia cuprina genome unlocks parasitic fly biology to underpin future interventions.</title>
        <authorList>
            <person name="Anstead C.A."/>
            <person name="Korhonen P.K."/>
            <person name="Young N.D."/>
            <person name="Hall R.S."/>
            <person name="Jex A.R."/>
            <person name="Murali S.C."/>
            <person name="Hughes D.S."/>
            <person name="Lee S.F."/>
            <person name="Perry T."/>
            <person name="Stroehlein A.J."/>
            <person name="Ansell B.R."/>
            <person name="Breugelmans B."/>
            <person name="Hofmann A."/>
            <person name="Qu J."/>
            <person name="Dugan S."/>
            <person name="Lee S.L."/>
            <person name="Chao H."/>
            <person name="Dinh H."/>
            <person name="Han Y."/>
            <person name="Doddapaneni H.V."/>
            <person name="Worley K.C."/>
            <person name="Muzny D.M."/>
            <person name="Ioannidis P."/>
            <person name="Waterhouse R.M."/>
            <person name="Zdobnov E.M."/>
            <person name="James P.J."/>
            <person name="Bagnall N.H."/>
            <person name="Kotze A.C."/>
            <person name="Gibbs R.A."/>
            <person name="Richards S."/>
            <person name="Batterham P."/>
            <person name="Gasser R.B."/>
        </authorList>
    </citation>
    <scope>NUCLEOTIDE SEQUENCE [LARGE SCALE GENOMIC DNA]</scope>
    <source>
        <strain evidence="1 2">LS</strain>
        <tissue evidence="1">Full body</tissue>
    </source>
</reference>
<sequence length="89" mass="10195">MLQRFILLEEAIISTMALIDKKLPTLSQKEWLIMKNLVTIFKLFEDAKRNISGDSYCSASLVILITNGLINVYSKIKTNEYSHEIMSIV</sequence>
<proteinExistence type="predicted"/>
<evidence type="ECO:0000313" key="1">
    <source>
        <dbReference type="EMBL" id="KNC25236.1"/>
    </source>
</evidence>
<comment type="caution">
    <text evidence="1">The sequence shown here is derived from an EMBL/GenBank/DDBJ whole genome shotgun (WGS) entry which is preliminary data.</text>
</comment>
<dbReference type="EMBL" id="JRES01001136">
    <property type="protein sequence ID" value="KNC25236.1"/>
    <property type="molecule type" value="Genomic_DNA"/>
</dbReference>
<accession>A0A0L0BZ11</accession>